<reference evidence="1" key="1">
    <citation type="submission" date="2020-07" db="EMBL/GenBank/DDBJ databases">
        <authorList>
            <person name="Pothier F. J."/>
        </authorList>
    </citation>
    <scope>NUCLEOTIDE SEQUENCE [LARGE SCALE GENOMIC DNA]</scope>
    <source>
        <plasmid evidence="1">CFBP8129_p211</plasmid>
    </source>
</reference>
<organism evidence="1">
    <name type="scientific">Xanthomonas hortorum pv. gardneri</name>
    <dbReference type="NCBI Taxonomy" id="2754056"/>
    <lineage>
        <taxon>Bacteria</taxon>
        <taxon>Pseudomonadati</taxon>
        <taxon>Pseudomonadota</taxon>
        <taxon>Gammaproteobacteria</taxon>
        <taxon>Lysobacterales</taxon>
        <taxon>Lysobacteraceae</taxon>
        <taxon>Xanthomonas</taxon>
    </lineage>
</organism>
<dbReference type="RefSeq" id="WP_005997790.1">
    <property type="nucleotide sequence ID" value="NZ_CP018729.1"/>
</dbReference>
<dbReference type="GeneID" id="46984160"/>
<dbReference type="EMBL" id="LR828254">
    <property type="protein sequence ID" value="CAD0362625.1"/>
    <property type="molecule type" value="Genomic_DNA"/>
</dbReference>
<dbReference type="OrthoDB" id="9868486at2"/>
<keyword evidence="1" id="KW-0614">Plasmid</keyword>
<protein>
    <submittedName>
        <fullName evidence="1">Uncharacterized protein</fullName>
    </submittedName>
</protein>
<name>A0A0G8MMV2_9XANT</name>
<dbReference type="AlphaFoldDB" id="A0A0G8MMV2"/>
<geneLocation type="plasmid" evidence="1">
    <name>CFBP8129_p211</name>
</geneLocation>
<gene>
    <name evidence="1" type="ORF">CFBP8129_45890</name>
</gene>
<evidence type="ECO:0000313" key="1">
    <source>
        <dbReference type="EMBL" id="CAD0362625.1"/>
    </source>
</evidence>
<proteinExistence type="predicted"/>
<sequence>MNNADVNVLMGRLLDREPLDSHAELEQGLSNQMDMNSLRAFARENGLIRKAGLVPARVAAGA</sequence>
<dbReference type="EMBL" id="LR828254">
    <property type="protein sequence ID" value="CAD0362627.1"/>
    <property type="molecule type" value="Genomic_DNA"/>
</dbReference>
<accession>A0A0G8MMV2</accession>